<dbReference type="SMART" id="SM00220">
    <property type="entry name" value="S_TKc"/>
    <property type="match status" value="1"/>
</dbReference>
<evidence type="ECO:0000256" key="2">
    <source>
        <dbReference type="ARBA" id="ARBA00022679"/>
    </source>
</evidence>
<dbReference type="SUPFAM" id="SSF56112">
    <property type="entry name" value="Protein kinase-like (PK-like)"/>
    <property type="match status" value="1"/>
</dbReference>
<dbReference type="GO" id="GO:0005634">
    <property type="term" value="C:nucleus"/>
    <property type="evidence" value="ECO:0007669"/>
    <property type="project" value="TreeGrafter"/>
</dbReference>
<keyword evidence="8" id="KW-1185">Reference proteome</keyword>
<dbReference type="Gene3D" id="3.30.200.20">
    <property type="entry name" value="Phosphorylase Kinase, domain 1"/>
    <property type="match status" value="1"/>
</dbReference>
<dbReference type="InterPro" id="IPR051175">
    <property type="entry name" value="CLK_kinases"/>
</dbReference>
<dbReference type="STRING" id="1276538.A0A1X7S6T7"/>
<dbReference type="GO" id="GO:0043484">
    <property type="term" value="P:regulation of RNA splicing"/>
    <property type="evidence" value="ECO:0007669"/>
    <property type="project" value="TreeGrafter"/>
</dbReference>
<organism evidence="7 8">
    <name type="scientific">Zymoseptoria tritici (strain ST99CH_3D7)</name>
    <dbReference type="NCBI Taxonomy" id="1276538"/>
    <lineage>
        <taxon>Eukaryota</taxon>
        <taxon>Fungi</taxon>
        <taxon>Dikarya</taxon>
        <taxon>Ascomycota</taxon>
        <taxon>Pezizomycotina</taxon>
        <taxon>Dothideomycetes</taxon>
        <taxon>Dothideomycetidae</taxon>
        <taxon>Mycosphaerellales</taxon>
        <taxon>Mycosphaerellaceae</taxon>
        <taxon>Zymoseptoria</taxon>
    </lineage>
</organism>
<dbReference type="PANTHER" id="PTHR45646:SF11">
    <property type="entry name" value="SERINE_THREONINE-PROTEIN KINASE DOA"/>
    <property type="match status" value="1"/>
</dbReference>
<keyword evidence="2" id="KW-0808">Transferase</keyword>
<gene>
    <name evidence="7" type="ORF">ZT3D7_G10543</name>
</gene>
<dbReference type="AlphaFoldDB" id="A0A1X7S6T7"/>
<evidence type="ECO:0000256" key="5">
    <source>
        <dbReference type="ARBA" id="ARBA00022840"/>
    </source>
</evidence>
<evidence type="ECO:0000256" key="1">
    <source>
        <dbReference type="ARBA" id="ARBA00022527"/>
    </source>
</evidence>
<keyword evidence="4" id="KW-0418">Kinase</keyword>
<dbReference type="GO" id="GO:0005524">
    <property type="term" value="F:ATP binding"/>
    <property type="evidence" value="ECO:0007669"/>
    <property type="project" value="UniProtKB-KW"/>
</dbReference>
<keyword evidence="5" id="KW-0067">ATP-binding</keyword>
<evidence type="ECO:0000259" key="6">
    <source>
        <dbReference type="PROSITE" id="PS50011"/>
    </source>
</evidence>
<feature type="domain" description="Protein kinase" evidence="6">
    <location>
        <begin position="63"/>
        <end position="419"/>
    </location>
</feature>
<dbReference type="InterPro" id="IPR011009">
    <property type="entry name" value="Kinase-like_dom_sf"/>
</dbReference>
<dbReference type="Proteomes" id="UP000215127">
    <property type="component" value="Chromosome 11"/>
</dbReference>
<evidence type="ECO:0000313" key="7">
    <source>
        <dbReference type="EMBL" id="SMQ55388.1"/>
    </source>
</evidence>
<keyword evidence="1" id="KW-0723">Serine/threonine-protein kinase</keyword>
<sequence>MRCGLAGIPELPWTRRPSLQRCRKDYRLLSATSRLQIEEQSLPRFHQKRYFPVNIGQVFNNRYRIIAKLGYGANSTVWLARDQVTQQYASLKICVRDETEDSPVLNEYNILRHISACATTSDHAGPSLLRRADDMFMADGHHCFVMKPYACSLQQLREMFPYSIIPREFIMAVVVRLLGCSNWLQLEAGIVHTEITPQNILLAASDDDIFSRAERMELESPSVPVIDHSKPCPYPIYISRGLTMNLSEASGYSVLTDFGSARFLDAAATTRGWCMPDTYRAPEVLMSLPWGHGVDIWSIGVMVLELLEGRNVFNPIDRVHNQYVLPVALAQYISLTGPPPLWMIQQSEDPVIPTFFDDQGRWIADLPIPKRSFQDIVTVIEPGEEKDQFIGFLHKIFTWDTVQRANSYELLQDEQEMTLVWWTSLGVHASKIQYPRLDGYMPGYMSVALKRICTAAQTARPTCIYGDNGVQPRYAQAGRPTYMHAIISRKTIIPVRLYKPFAHLTRMAVGLSG</sequence>
<dbReference type="Gene3D" id="1.10.510.10">
    <property type="entry name" value="Transferase(Phosphotransferase) domain 1"/>
    <property type="match status" value="1"/>
</dbReference>
<dbReference type="EMBL" id="LT853702">
    <property type="protein sequence ID" value="SMQ55388.1"/>
    <property type="molecule type" value="Genomic_DNA"/>
</dbReference>
<dbReference type="PANTHER" id="PTHR45646">
    <property type="entry name" value="SERINE/THREONINE-PROTEIN KINASE DOA-RELATED"/>
    <property type="match status" value="1"/>
</dbReference>
<evidence type="ECO:0000256" key="3">
    <source>
        <dbReference type="ARBA" id="ARBA00022741"/>
    </source>
</evidence>
<dbReference type="GO" id="GO:0004674">
    <property type="term" value="F:protein serine/threonine kinase activity"/>
    <property type="evidence" value="ECO:0007669"/>
    <property type="project" value="UniProtKB-KW"/>
</dbReference>
<proteinExistence type="predicted"/>
<name>A0A1X7S6T7_ZYMT9</name>
<dbReference type="PROSITE" id="PS50011">
    <property type="entry name" value="PROTEIN_KINASE_DOM"/>
    <property type="match status" value="1"/>
</dbReference>
<evidence type="ECO:0000256" key="4">
    <source>
        <dbReference type="ARBA" id="ARBA00022777"/>
    </source>
</evidence>
<dbReference type="Pfam" id="PF00069">
    <property type="entry name" value="Pkinase"/>
    <property type="match status" value="1"/>
</dbReference>
<keyword evidence="3" id="KW-0547">Nucleotide-binding</keyword>
<reference evidence="7 8" key="1">
    <citation type="submission" date="2016-06" db="EMBL/GenBank/DDBJ databases">
        <authorList>
            <person name="Kjaerup R.B."/>
            <person name="Dalgaard T.S."/>
            <person name="Juul-Madsen H.R."/>
        </authorList>
    </citation>
    <scope>NUCLEOTIDE SEQUENCE [LARGE SCALE GENOMIC DNA]</scope>
</reference>
<evidence type="ECO:0000313" key="8">
    <source>
        <dbReference type="Proteomes" id="UP000215127"/>
    </source>
</evidence>
<protein>
    <recommendedName>
        <fullName evidence="6">Protein kinase domain-containing protein</fullName>
    </recommendedName>
</protein>
<accession>A0A1X7S6T7</accession>
<dbReference type="InterPro" id="IPR000719">
    <property type="entry name" value="Prot_kinase_dom"/>
</dbReference>